<gene>
    <name evidence="1" type="ORF">C8P63_11147</name>
</gene>
<sequence length="44" mass="4864">MRCLKANDKCYYNEPSSQMQGGKMKVGFAAIVVEMATVRGYTVS</sequence>
<dbReference type="Proteomes" id="UP000244240">
    <property type="component" value="Unassembled WGS sequence"/>
</dbReference>
<reference evidence="1 2" key="1">
    <citation type="submission" date="2018-04" db="EMBL/GenBank/DDBJ databases">
        <title>Genomic Encyclopedia of Archaeal and Bacterial Type Strains, Phase II (KMG-II): from individual species to whole genera.</title>
        <authorList>
            <person name="Goeker M."/>
        </authorList>
    </citation>
    <scope>NUCLEOTIDE SEQUENCE [LARGE SCALE GENOMIC DNA]</scope>
    <source>
        <strain evidence="1 2">DSM 45787</strain>
    </source>
</reference>
<proteinExistence type="predicted"/>
<accession>A0A2T6BU76</accession>
<dbReference type="EMBL" id="QBKR01000011">
    <property type="protein sequence ID" value="PTX59613.1"/>
    <property type="molecule type" value="Genomic_DNA"/>
</dbReference>
<organism evidence="1 2">
    <name type="scientific">Melghirimyces profundicolus</name>
    <dbReference type="NCBI Taxonomy" id="1242148"/>
    <lineage>
        <taxon>Bacteria</taxon>
        <taxon>Bacillati</taxon>
        <taxon>Bacillota</taxon>
        <taxon>Bacilli</taxon>
        <taxon>Bacillales</taxon>
        <taxon>Thermoactinomycetaceae</taxon>
        <taxon>Melghirimyces</taxon>
    </lineage>
</organism>
<comment type="caution">
    <text evidence="1">The sequence shown here is derived from an EMBL/GenBank/DDBJ whole genome shotgun (WGS) entry which is preliminary data.</text>
</comment>
<dbReference type="AlphaFoldDB" id="A0A2T6BU76"/>
<name>A0A2T6BU76_9BACL</name>
<protein>
    <submittedName>
        <fullName evidence="1">Uncharacterized protein</fullName>
    </submittedName>
</protein>
<keyword evidence="2" id="KW-1185">Reference proteome</keyword>
<evidence type="ECO:0000313" key="2">
    <source>
        <dbReference type="Proteomes" id="UP000244240"/>
    </source>
</evidence>
<evidence type="ECO:0000313" key="1">
    <source>
        <dbReference type="EMBL" id="PTX59613.1"/>
    </source>
</evidence>